<dbReference type="GO" id="GO:0016887">
    <property type="term" value="F:ATP hydrolysis activity"/>
    <property type="evidence" value="ECO:0007669"/>
    <property type="project" value="InterPro"/>
</dbReference>
<evidence type="ECO:0000313" key="6">
    <source>
        <dbReference type="Proteomes" id="UP000000798"/>
    </source>
</evidence>
<feature type="domain" description="ABC transporter" evidence="4">
    <location>
        <begin position="1"/>
        <end position="228"/>
    </location>
</feature>
<protein>
    <submittedName>
        <fullName evidence="5">ABC transporter</fullName>
    </submittedName>
</protein>
<dbReference type="Gene3D" id="3.40.50.300">
    <property type="entry name" value="P-loop containing nucleotide triphosphate hydrolases"/>
    <property type="match status" value="1"/>
</dbReference>
<dbReference type="HOGENOM" id="CLU_000604_1_22_0"/>
<dbReference type="GO" id="GO:0005886">
    <property type="term" value="C:plasma membrane"/>
    <property type="evidence" value="ECO:0000318"/>
    <property type="project" value="GO_Central"/>
</dbReference>
<dbReference type="OrthoDB" id="9802264at2"/>
<dbReference type="InterPro" id="IPR017871">
    <property type="entry name" value="ABC_transporter-like_CS"/>
</dbReference>
<evidence type="ECO:0000313" key="5">
    <source>
        <dbReference type="EMBL" id="AAC07231.1"/>
    </source>
</evidence>
<organism evidence="5 6">
    <name type="scientific">Aquifex aeolicus (strain VF5)</name>
    <dbReference type="NCBI Taxonomy" id="224324"/>
    <lineage>
        <taxon>Bacteria</taxon>
        <taxon>Pseudomonadati</taxon>
        <taxon>Aquificota</taxon>
        <taxon>Aquificia</taxon>
        <taxon>Aquificales</taxon>
        <taxon>Aquificaceae</taxon>
        <taxon>Aquifex</taxon>
    </lineage>
</organism>
<dbReference type="AlphaFoldDB" id="O67272"/>
<evidence type="ECO:0000256" key="1">
    <source>
        <dbReference type="ARBA" id="ARBA00022448"/>
    </source>
</evidence>
<sequence>MIFLSFKKSFKNITIEGKFTFEKGFNVILGPSGAGKSTVIKVMCGIEKPDEGFMKCCDEVFFDTKKGVFLPPQKRRLGVVFQSHNLFPHMTVRENIEFALKKAKEPQFTVEELLEKFNLKGHENKYPGELSGGQRQRVAVIRAIVFNPRAVLMDEPFSSLDFKTKLSIMEFIKSVHIEKPVIIVTHDLFEALYLGQKFFLMDNGKKVKEGGKEVLKEYVDLEKIKKFLS</sequence>
<keyword evidence="3" id="KW-0067">ATP-binding</keyword>
<keyword evidence="6" id="KW-1185">Reference proteome</keyword>
<dbReference type="EnsemblBacteria" id="AAC07231">
    <property type="protein sequence ID" value="AAC07231"/>
    <property type="gene ID" value="aq_1222"/>
</dbReference>
<dbReference type="eggNOG" id="COG3839">
    <property type="taxonomic scope" value="Bacteria"/>
</dbReference>
<dbReference type="Proteomes" id="UP000000798">
    <property type="component" value="Chromosome"/>
</dbReference>
<proteinExistence type="predicted"/>
<keyword evidence="2" id="KW-0547">Nucleotide-binding</keyword>
<dbReference type="PANTHER" id="PTHR42781">
    <property type="entry name" value="SPERMIDINE/PUTRESCINE IMPORT ATP-BINDING PROTEIN POTA"/>
    <property type="match status" value="1"/>
</dbReference>
<dbReference type="Pfam" id="PF00005">
    <property type="entry name" value="ABC_tran"/>
    <property type="match status" value="1"/>
</dbReference>
<dbReference type="GO" id="GO:0042626">
    <property type="term" value="F:ATPase-coupled transmembrane transporter activity"/>
    <property type="evidence" value="ECO:0000318"/>
    <property type="project" value="GO_Central"/>
</dbReference>
<dbReference type="PROSITE" id="PS00211">
    <property type="entry name" value="ABC_TRANSPORTER_1"/>
    <property type="match status" value="1"/>
</dbReference>
<dbReference type="FunCoup" id="O67272">
    <property type="interactions" value="30"/>
</dbReference>
<dbReference type="InterPro" id="IPR003593">
    <property type="entry name" value="AAA+_ATPase"/>
</dbReference>
<accession>O67272</accession>
<reference evidence="5 6" key="1">
    <citation type="journal article" date="1998" name="Nature">
        <title>The complete genome of the hyperthermophilic bacterium Aquifex aeolicus.</title>
        <authorList>
            <person name="Deckert G."/>
            <person name="Warren P.V."/>
            <person name="Gaasterland T."/>
            <person name="Young W.G."/>
            <person name="Lenox A.L."/>
            <person name="Graham D.E."/>
            <person name="Overbeek R."/>
            <person name="Snead M.A."/>
            <person name="Keller M."/>
            <person name="Aujay M."/>
            <person name="Huber R."/>
            <person name="Feldman R.A."/>
            <person name="Short J.M."/>
            <person name="Olson G.J."/>
            <person name="Swanson R.V."/>
        </authorList>
    </citation>
    <scope>NUCLEOTIDE SEQUENCE [LARGE SCALE GENOMIC DNA]</scope>
    <source>
        <strain evidence="5 6">VF5</strain>
    </source>
</reference>
<evidence type="ECO:0000256" key="2">
    <source>
        <dbReference type="ARBA" id="ARBA00022741"/>
    </source>
</evidence>
<dbReference type="GO" id="GO:0005524">
    <property type="term" value="F:ATP binding"/>
    <property type="evidence" value="ECO:0007669"/>
    <property type="project" value="UniProtKB-KW"/>
</dbReference>
<evidence type="ECO:0000259" key="4">
    <source>
        <dbReference type="PROSITE" id="PS50893"/>
    </source>
</evidence>
<dbReference type="STRING" id="224324.aq_1222"/>
<dbReference type="InterPro" id="IPR050093">
    <property type="entry name" value="ABC_SmlMolc_Importer"/>
</dbReference>
<dbReference type="InParanoid" id="O67272"/>
<evidence type="ECO:0000256" key="3">
    <source>
        <dbReference type="ARBA" id="ARBA00022840"/>
    </source>
</evidence>
<dbReference type="EMBL" id="AE000657">
    <property type="protein sequence ID" value="AAC07231.1"/>
    <property type="molecule type" value="Genomic_DNA"/>
</dbReference>
<dbReference type="KEGG" id="aae:aq_1222"/>
<dbReference type="InterPro" id="IPR003439">
    <property type="entry name" value="ABC_transporter-like_ATP-bd"/>
</dbReference>
<gene>
    <name evidence="5" type="primary">abcT1</name>
    <name evidence="5" type="ordered locus">aq_1222</name>
</gene>
<dbReference type="PROSITE" id="PS50893">
    <property type="entry name" value="ABC_TRANSPORTER_2"/>
    <property type="match status" value="1"/>
</dbReference>
<dbReference type="InterPro" id="IPR027417">
    <property type="entry name" value="P-loop_NTPase"/>
</dbReference>
<dbReference type="SMART" id="SM00382">
    <property type="entry name" value="AAA"/>
    <property type="match status" value="1"/>
</dbReference>
<keyword evidence="1" id="KW-0813">Transport</keyword>
<dbReference type="RefSeq" id="WP_010880774.1">
    <property type="nucleotide sequence ID" value="NC_000918.1"/>
</dbReference>
<dbReference type="PIR" id="E70405">
    <property type="entry name" value="E70405"/>
</dbReference>
<name>O67272_AQUAE</name>
<dbReference type="SUPFAM" id="SSF52540">
    <property type="entry name" value="P-loop containing nucleoside triphosphate hydrolases"/>
    <property type="match status" value="1"/>
</dbReference>
<dbReference type="PANTHER" id="PTHR42781:SF4">
    <property type="entry name" value="SPERMIDINE_PUTRESCINE IMPORT ATP-BINDING PROTEIN POTA"/>
    <property type="match status" value="1"/>
</dbReference>